<gene>
    <name evidence="1" type="ORF">METZ01_LOCUS404948</name>
</gene>
<sequence length="49" mass="5281">MDLPLLPVGGRLQPRCNCLQSDLTGTGHPTLKKPRQGLDVWLAGIDADL</sequence>
<name>A0A382W093_9ZZZZ</name>
<dbReference type="AlphaFoldDB" id="A0A382W093"/>
<proteinExistence type="predicted"/>
<accession>A0A382W093</accession>
<reference evidence="1" key="1">
    <citation type="submission" date="2018-05" db="EMBL/GenBank/DDBJ databases">
        <authorList>
            <person name="Lanie J.A."/>
            <person name="Ng W.-L."/>
            <person name="Kazmierczak K.M."/>
            <person name="Andrzejewski T.M."/>
            <person name="Davidsen T.M."/>
            <person name="Wayne K.J."/>
            <person name="Tettelin H."/>
            <person name="Glass J.I."/>
            <person name="Rusch D."/>
            <person name="Podicherti R."/>
            <person name="Tsui H.-C.T."/>
            <person name="Winkler M.E."/>
        </authorList>
    </citation>
    <scope>NUCLEOTIDE SEQUENCE</scope>
</reference>
<organism evidence="1">
    <name type="scientific">marine metagenome</name>
    <dbReference type="NCBI Taxonomy" id="408172"/>
    <lineage>
        <taxon>unclassified sequences</taxon>
        <taxon>metagenomes</taxon>
        <taxon>ecological metagenomes</taxon>
    </lineage>
</organism>
<protein>
    <submittedName>
        <fullName evidence="1">Uncharacterized protein</fullName>
    </submittedName>
</protein>
<feature type="non-terminal residue" evidence="1">
    <location>
        <position position="49"/>
    </location>
</feature>
<dbReference type="EMBL" id="UINC01155947">
    <property type="protein sequence ID" value="SVD52094.1"/>
    <property type="molecule type" value="Genomic_DNA"/>
</dbReference>
<evidence type="ECO:0000313" key="1">
    <source>
        <dbReference type="EMBL" id="SVD52094.1"/>
    </source>
</evidence>